<evidence type="ECO:0000256" key="5">
    <source>
        <dbReference type="ARBA" id="ARBA00023002"/>
    </source>
</evidence>
<dbReference type="InterPro" id="IPR036503">
    <property type="entry name" value="Ald_Fedxn_OxRdtase_N_sf"/>
</dbReference>
<protein>
    <submittedName>
        <fullName evidence="10">Aldehyde:ferredoxin oxidoreductase</fullName>
    </submittedName>
</protein>
<keyword evidence="3" id="KW-0004">4Fe-4S</keyword>
<dbReference type="PANTHER" id="PTHR30038">
    <property type="entry name" value="ALDEHYDE FERREDOXIN OXIDOREDUCTASE"/>
    <property type="match status" value="1"/>
</dbReference>
<evidence type="ECO:0000256" key="7">
    <source>
        <dbReference type="ARBA" id="ARBA00023014"/>
    </source>
</evidence>
<dbReference type="SUPFAM" id="SSF56228">
    <property type="entry name" value="Aldehyde ferredoxin oxidoreductase, N-terminal domain"/>
    <property type="match status" value="1"/>
</dbReference>
<evidence type="ECO:0000256" key="6">
    <source>
        <dbReference type="ARBA" id="ARBA00023004"/>
    </source>
</evidence>
<comment type="cofactor">
    <cofactor evidence="8">
        <name>tungstopterin</name>
        <dbReference type="ChEBI" id="CHEBI:30402"/>
    </cofactor>
</comment>
<dbReference type="Gene3D" id="3.60.9.10">
    <property type="entry name" value="Aldehyde ferredoxin oxidoreductase, N-terminal domain"/>
    <property type="match status" value="1"/>
</dbReference>
<keyword evidence="6" id="KW-0408">Iron</keyword>
<reference evidence="10 11" key="1">
    <citation type="journal article" date="2020" name="Front. Microbiol.">
        <title>Single-cell genomics of novel Actinobacteria with the Wood-Ljungdahl pathway discovered in a serpentinizing system.</title>
        <authorList>
            <person name="Merino N."/>
            <person name="Kawai M."/>
            <person name="Boyd E.S."/>
            <person name="Colman D.R."/>
            <person name="McGlynn S.E."/>
            <person name="Nealson K.H."/>
            <person name="Kurokawa K."/>
            <person name="Hongoh Y."/>
        </authorList>
    </citation>
    <scope>NUCLEOTIDE SEQUENCE [LARGE SCALE GENOMIC DNA]</scope>
    <source>
        <strain evidence="10 11">S33</strain>
    </source>
</reference>
<dbReference type="RefSeq" id="WP_176232903.1">
    <property type="nucleotide sequence ID" value="NZ_BLRY01000001.1"/>
</dbReference>
<proteinExistence type="inferred from homology"/>
<dbReference type="Gene3D" id="1.10.569.10">
    <property type="entry name" value="Aldehyde Ferredoxin Oxidoreductase Protein, subunit A, domain 2"/>
    <property type="match status" value="1"/>
</dbReference>
<keyword evidence="4" id="KW-0479">Metal-binding</keyword>
<comment type="similarity">
    <text evidence="2">Belongs to the AOR/FOR family.</text>
</comment>
<evidence type="ECO:0000256" key="4">
    <source>
        <dbReference type="ARBA" id="ARBA00022723"/>
    </source>
</evidence>
<name>A0A6V8P2Q0_9ACTN</name>
<comment type="cofactor">
    <cofactor evidence="1">
        <name>[4Fe-4S] cluster</name>
        <dbReference type="ChEBI" id="CHEBI:49883"/>
    </cofactor>
</comment>
<evidence type="ECO:0000259" key="9">
    <source>
        <dbReference type="SMART" id="SM00790"/>
    </source>
</evidence>
<dbReference type="GO" id="GO:0009055">
    <property type="term" value="F:electron transfer activity"/>
    <property type="evidence" value="ECO:0007669"/>
    <property type="project" value="InterPro"/>
</dbReference>
<dbReference type="GO" id="GO:0046872">
    <property type="term" value="F:metal ion binding"/>
    <property type="evidence" value="ECO:0007669"/>
    <property type="project" value="UniProtKB-KW"/>
</dbReference>
<dbReference type="InterPro" id="IPR036021">
    <property type="entry name" value="Tungsten_al_ferr_oxy-like_C"/>
</dbReference>
<dbReference type="SUPFAM" id="SSF48310">
    <property type="entry name" value="Aldehyde ferredoxin oxidoreductase, C-terminal domains"/>
    <property type="match status" value="1"/>
</dbReference>
<accession>A0A6V8P2Q0</accession>
<evidence type="ECO:0000256" key="8">
    <source>
        <dbReference type="ARBA" id="ARBA00049934"/>
    </source>
</evidence>
<evidence type="ECO:0000313" key="11">
    <source>
        <dbReference type="Proteomes" id="UP000591948"/>
    </source>
</evidence>
<keyword evidence="11" id="KW-1185">Reference proteome</keyword>
<dbReference type="GO" id="GO:0051539">
    <property type="term" value="F:4 iron, 4 sulfur cluster binding"/>
    <property type="evidence" value="ECO:0007669"/>
    <property type="project" value="UniProtKB-KW"/>
</dbReference>
<dbReference type="Proteomes" id="UP000591948">
    <property type="component" value="Unassembled WGS sequence"/>
</dbReference>
<evidence type="ECO:0000256" key="3">
    <source>
        <dbReference type="ARBA" id="ARBA00022485"/>
    </source>
</evidence>
<dbReference type="InterPro" id="IPR013984">
    <property type="entry name" value="Ald_Fedxn_OxRdtase_dom2"/>
</dbReference>
<feature type="domain" description="Aldehyde ferredoxin oxidoreductase N-terminal" evidence="9">
    <location>
        <begin position="4"/>
        <end position="212"/>
    </location>
</feature>
<sequence>MGGYCGKLLQVDLTAGVVENIPLREDLVENYLGGSGIGARLLYELLEGKISAMDPLEAGNPLIFMTGPFSGTTLPSTARMTVNALSPLTGIWGEANVGGQLSAQLKFAGWDGVVFLGSSAKPVYLHIDGEKARLLPAGELWGQDTYAVTDLLQRRHGGDNRKPAVAVIGPAGENGVLYASIAHNKGHHFGRTGMGTVMGSKKLKGLVVSGTGKVDIGNPEGYKEVRQRLLNKMKESLAVELFNLYGTNCGIDAGHLSGDVPIKNWQLGEWGEGINALNGPAFEAILADRATCYACPVACKRVVEIKEGPWQMPAGPGPEYETITSFGTMCMIPDAAAVAKINERCNQLGLDTISCGCTVAFAIDCFEKGLIKEEQTGGLELRWNKPELVLKLVEMIAAREGFGAVLALGSHRLAEKLGGETKKYAAVVKKLEVPMHDPRAYHGLGLAYATSIRGACHVSGVTMGVEQGNMLLEDLGLDGCHSGPSSTGKARLVALTQDFGMTFTTAALVCLLGGMVYNERDFVDCLSNVTGREWTLERVMRCGRRIWLLKRAINLLRGAGPTDDCLPEVIRTPLTEGGAAGSVPDMELMLKEFSALRGFDRDGYPSREEMTALGLADVYAALEKCRRGQ</sequence>
<dbReference type="GO" id="GO:0016625">
    <property type="term" value="F:oxidoreductase activity, acting on the aldehyde or oxo group of donors, iron-sulfur protein as acceptor"/>
    <property type="evidence" value="ECO:0007669"/>
    <property type="project" value="InterPro"/>
</dbReference>
<gene>
    <name evidence="10" type="ORF">HKBW3S33_00042</name>
</gene>
<dbReference type="PANTHER" id="PTHR30038:SF7">
    <property type="entry name" value="TUNGSTEN-CONTAINING GLYCERALDEHYDE-3-PHOSPHATE:FERREDOXIN OXIDOREDUCTASE"/>
    <property type="match status" value="1"/>
</dbReference>
<keyword evidence="7" id="KW-0411">Iron-sulfur</keyword>
<keyword evidence="5" id="KW-0560">Oxidoreductase</keyword>
<dbReference type="InterPro" id="IPR013985">
    <property type="entry name" value="Ald_Fedxn_OxRdtase_dom3"/>
</dbReference>
<dbReference type="EMBL" id="BLRY01000001">
    <property type="protein sequence ID" value="GFP26627.1"/>
    <property type="molecule type" value="Genomic_DNA"/>
</dbReference>
<dbReference type="Pfam" id="PF01314">
    <property type="entry name" value="AFOR_C"/>
    <property type="match status" value="1"/>
</dbReference>
<organism evidence="10 11">
    <name type="scientific">Candidatus Hakubella thermalkaliphila</name>
    <dbReference type="NCBI Taxonomy" id="2754717"/>
    <lineage>
        <taxon>Bacteria</taxon>
        <taxon>Bacillati</taxon>
        <taxon>Actinomycetota</taxon>
        <taxon>Actinomycetota incertae sedis</taxon>
        <taxon>Candidatus Hakubellales</taxon>
        <taxon>Candidatus Hakubellaceae</taxon>
        <taxon>Candidatus Hakubella</taxon>
    </lineage>
</organism>
<comment type="caution">
    <text evidence="10">The sequence shown here is derived from an EMBL/GenBank/DDBJ whole genome shotgun (WGS) entry which is preliminary data.</text>
</comment>
<dbReference type="InterPro" id="IPR013983">
    <property type="entry name" value="Ald_Fedxn_OxRdtase_N"/>
</dbReference>
<dbReference type="Gene3D" id="1.10.599.10">
    <property type="entry name" value="Aldehyde Ferredoxin Oxidoreductase Protein, subunit A, domain 3"/>
    <property type="match status" value="1"/>
</dbReference>
<dbReference type="AlphaFoldDB" id="A0A6V8P2Q0"/>
<dbReference type="InterPro" id="IPR051919">
    <property type="entry name" value="W-dependent_AOR"/>
</dbReference>
<evidence type="ECO:0000256" key="2">
    <source>
        <dbReference type="ARBA" id="ARBA00011032"/>
    </source>
</evidence>
<dbReference type="InterPro" id="IPR001203">
    <property type="entry name" value="OxRdtase_Ald_Fedxn_C"/>
</dbReference>
<dbReference type="Pfam" id="PF02730">
    <property type="entry name" value="AFOR_N"/>
    <property type="match status" value="1"/>
</dbReference>
<evidence type="ECO:0000313" key="10">
    <source>
        <dbReference type="EMBL" id="GFP26627.1"/>
    </source>
</evidence>
<dbReference type="SMART" id="SM00790">
    <property type="entry name" value="AFOR_N"/>
    <property type="match status" value="1"/>
</dbReference>
<evidence type="ECO:0000256" key="1">
    <source>
        <dbReference type="ARBA" id="ARBA00001966"/>
    </source>
</evidence>